<dbReference type="RefSeq" id="WP_168147915.1">
    <property type="nucleotide sequence ID" value="NZ_JAAVXB010000004.1"/>
</dbReference>
<dbReference type="Gene3D" id="3.30.70.270">
    <property type="match status" value="1"/>
</dbReference>
<dbReference type="PANTHER" id="PTHR44757:SF2">
    <property type="entry name" value="BIOFILM ARCHITECTURE MAINTENANCE PROTEIN MBAA"/>
    <property type="match status" value="1"/>
</dbReference>
<organism evidence="3 4">
    <name type="scientific">Solimonas marina</name>
    <dbReference type="NCBI Taxonomy" id="2714601"/>
    <lineage>
        <taxon>Bacteria</taxon>
        <taxon>Pseudomonadati</taxon>
        <taxon>Pseudomonadota</taxon>
        <taxon>Gammaproteobacteria</taxon>
        <taxon>Nevskiales</taxon>
        <taxon>Nevskiaceae</taxon>
        <taxon>Solimonas</taxon>
    </lineage>
</organism>
<dbReference type="SUPFAM" id="SSF141868">
    <property type="entry name" value="EAL domain-like"/>
    <property type="match status" value="1"/>
</dbReference>
<sequence length="531" mass="58356">MARLLRGRANRYAWFGLLVAALAISAATLLSCQYELGNYSWAGLLSVQQSNPALWALDLMPLIFLVWGQYIGSVMSYQAGAMVLDETRELRDEANRLQYELSRQPVAGQDTGLPNRHALLAAINRNINRPERLANFAVLVLSTEHYHEIAQRGDDAKTAQYLGQLGERLRSVVGADDVLAHFGHDSFGIVLGQAPDEASARHHASRVQLALDVPITMGRSAFSLRASIGIACYPAHGPDAETLLRNAETAKFAAVAARRDYLVYQPALDDARTEASRLVAELHGALYNDGLGDDYQPQFALHDGLPRRLRLLPYWEHPRRGRLLEAEFLNLPERIGLVHGVTTWLLREGLAKLAQWRGDGATDLQLVLRPPDAALTELSFDDLVLRMLHSHDLPGHTLVLEFTEAALIRAGDTEREQLVALRGAGIGIGLTGIGAPGASALGALYYPLDEYRLAPELVVRAARDPLARTVLERTVDLVKLLKLRLVHSAVDTPEQRALIDALGGDYAEGLAYRAPLTATAAERWLRQAHTH</sequence>
<feature type="domain" description="EAL" evidence="1">
    <location>
        <begin position="275"/>
        <end position="529"/>
    </location>
</feature>
<feature type="domain" description="GGDEF" evidence="2">
    <location>
        <begin position="134"/>
        <end position="266"/>
    </location>
</feature>
<gene>
    <name evidence="3" type="ORF">G7Y82_10130</name>
</gene>
<dbReference type="NCBIfam" id="TIGR00254">
    <property type="entry name" value="GGDEF"/>
    <property type="match status" value="1"/>
</dbReference>
<dbReference type="InterPro" id="IPR000160">
    <property type="entry name" value="GGDEF_dom"/>
</dbReference>
<dbReference type="EMBL" id="JAAVXB010000004">
    <property type="protein sequence ID" value="NKF22676.1"/>
    <property type="molecule type" value="Genomic_DNA"/>
</dbReference>
<dbReference type="Proteomes" id="UP000653472">
    <property type="component" value="Unassembled WGS sequence"/>
</dbReference>
<name>A0A969W8J7_9GAMM</name>
<evidence type="ECO:0000313" key="3">
    <source>
        <dbReference type="EMBL" id="NKF22676.1"/>
    </source>
</evidence>
<dbReference type="InterPro" id="IPR052155">
    <property type="entry name" value="Biofilm_reg_signaling"/>
</dbReference>
<dbReference type="PANTHER" id="PTHR44757">
    <property type="entry name" value="DIGUANYLATE CYCLASE DGCP"/>
    <property type="match status" value="1"/>
</dbReference>
<reference evidence="3" key="1">
    <citation type="submission" date="2020-03" db="EMBL/GenBank/DDBJ databases">
        <title>Solimonas marina sp. nov., isolated from deep seawater of the Pacific Ocean.</title>
        <authorList>
            <person name="Liu X."/>
            <person name="Lai Q."/>
            <person name="Sun F."/>
            <person name="Gai Y."/>
            <person name="Li G."/>
            <person name="Shao Z."/>
        </authorList>
    </citation>
    <scope>NUCLEOTIDE SEQUENCE</scope>
    <source>
        <strain evidence="3">C16B3</strain>
    </source>
</reference>
<keyword evidence="4" id="KW-1185">Reference proteome</keyword>
<dbReference type="Pfam" id="PF00563">
    <property type="entry name" value="EAL"/>
    <property type="match status" value="1"/>
</dbReference>
<proteinExistence type="predicted"/>
<dbReference type="PROSITE" id="PS50887">
    <property type="entry name" value="GGDEF"/>
    <property type="match status" value="1"/>
</dbReference>
<dbReference type="Pfam" id="PF00990">
    <property type="entry name" value="GGDEF"/>
    <property type="match status" value="1"/>
</dbReference>
<dbReference type="SMART" id="SM00052">
    <property type="entry name" value="EAL"/>
    <property type="match status" value="1"/>
</dbReference>
<evidence type="ECO:0000313" key="4">
    <source>
        <dbReference type="Proteomes" id="UP000653472"/>
    </source>
</evidence>
<dbReference type="CDD" id="cd01949">
    <property type="entry name" value="GGDEF"/>
    <property type="match status" value="1"/>
</dbReference>
<dbReference type="SUPFAM" id="SSF55073">
    <property type="entry name" value="Nucleotide cyclase"/>
    <property type="match status" value="1"/>
</dbReference>
<protein>
    <submittedName>
        <fullName evidence="3">EAL domain-containing protein</fullName>
    </submittedName>
</protein>
<accession>A0A969W8J7</accession>
<dbReference type="AlphaFoldDB" id="A0A969W8J7"/>
<comment type="caution">
    <text evidence="3">The sequence shown here is derived from an EMBL/GenBank/DDBJ whole genome shotgun (WGS) entry which is preliminary data.</text>
</comment>
<dbReference type="PROSITE" id="PS50883">
    <property type="entry name" value="EAL"/>
    <property type="match status" value="1"/>
</dbReference>
<dbReference type="InterPro" id="IPR035919">
    <property type="entry name" value="EAL_sf"/>
</dbReference>
<dbReference type="SMART" id="SM00267">
    <property type="entry name" value="GGDEF"/>
    <property type="match status" value="1"/>
</dbReference>
<dbReference type="InterPro" id="IPR043128">
    <property type="entry name" value="Rev_trsase/Diguanyl_cyclase"/>
</dbReference>
<evidence type="ECO:0000259" key="1">
    <source>
        <dbReference type="PROSITE" id="PS50883"/>
    </source>
</evidence>
<evidence type="ECO:0000259" key="2">
    <source>
        <dbReference type="PROSITE" id="PS50887"/>
    </source>
</evidence>
<dbReference type="InterPro" id="IPR029787">
    <property type="entry name" value="Nucleotide_cyclase"/>
</dbReference>
<dbReference type="PROSITE" id="PS51257">
    <property type="entry name" value="PROKAR_LIPOPROTEIN"/>
    <property type="match status" value="1"/>
</dbReference>
<dbReference type="Gene3D" id="3.20.20.450">
    <property type="entry name" value="EAL domain"/>
    <property type="match status" value="1"/>
</dbReference>
<dbReference type="InterPro" id="IPR001633">
    <property type="entry name" value="EAL_dom"/>
</dbReference>